<dbReference type="GO" id="GO:0019305">
    <property type="term" value="P:dTDP-rhamnose biosynthetic process"/>
    <property type="evidence" value="ECO:0007669"/>
    <property type="project" value="TreeGrafter"/>
</dbReference>
<proteinExistence type="predicted"/>
<dbReference type="InterPro" id="IPR029903">
    <property type="entry name" value="RmlD-like-bd"/>
</dbReference>
<dbReference type="Gene3D" id="3.40.50.720">
    <property type="entry name" value="NAD(P)-binding Rossmann-like Domain"/>
    <property type="match status" value="1"/>
</dbReference>
<evidence type="ECO:0000259" key="1">
    <source>
        <dbReference type="Pfam" id="PF04321"/>
    </source>
</evidence>
<dbReference type="GO" id="GO:0005829">
    <property type="term" value="C:cytosol"/>
    <property type="evidence" value="ECO:0007669"/>
    <property type="project" value="TreeGrafter"/>
</dbReference>
<dbReference type="GO" id="GO:0008831">
    <property type="term" value="F:dTDP-4-dehydrorhamnose reductase activity"/>
    <property type="evidence" value="ECO:0007669"/>
    <property type="project" value="TreeGrafter"/>
</dbReference>
<dbReference type="Pfam" id="PF04321">
    <property type="entry name" value="RmlD_sub_bind"/>
    <property type="match status" value="1"/>
</dbReference>
<sequence length="264" mass="31079">MDILYKPAILLLGHRGMAGHMIYNYLNKKHYKVTAADELIEDKFNILKNLDKFEEKLKFVQADYIINCTGLLVKKCEESPIDAIKINSLFPHQLVKIANSIGAHVIHLSSDCYMDNNVYGRSKRAGEINYQNHLTIRTSIIGPELKRDGVGLFEWFMRQEKEINGYSDVLWDGITTLELSKFLEWYIEKEDKLFGIKNLRSPNSISKYDILNLIKKIYKKDIKINKFDNINENKTEKNDFLDYHIHEYERMIREMFEFSVVLKK</sequence>
<feature type="domain" description="RmlD-like substrate binding" evidence="1">
    <location>
        <begin position="9"/>
        <end position="210"/>
    </location>
</feature>
<dbReference type="AlphaFoldDB" id="A0A098EE57"/>
<dbReference type="InterPro" id="IPR005913">
    <property type="entry name" value="dTDP_dehydrorham_reduct"/>
</dbReference>
<reference evidence="2" key="1">
    <citation type="submission" date="2014-09" db="EMBL/GenBank/DDBJ databases">
        <authorList>
            <person name="Probst J Alexander"/>
        </authorList>
    </citation>
    <scope>NUCLEOTIDE SEQUENCE</scope>
</reference>
<dbReference type="PANTHER" id="PTHR10491">
    <property type="entry name" value="DTDP-4-DEHYDRORHAMNOSE REDUCTASE"/>
    <property type="match status" value="1"/>
</dbReference>
<dbReference type="InterPro" id="IPR036291">
    <property type="entry name" value="NAD(P)-bd_dom_sf"/>
</dbReference>
<protein>
    <submittedName>
        <fullName evidence="2">Putative dTDP-4-dehydrorhamnose reductase</fullName>
    </submittedName>
</protein>
<name>A0A098EE57_9ZZZZ</name>
<organism evidence="2">
    <name type="scientific">groundwater metagenome</name>
    <dbReference type="NCBI Taxonomy" id="717931"/>
    <lineage>
        <taxon>unclassified sequences</taxon>
        <taxon>metagenomes</taxon>
        <taxon>ecological metagenomes</taxon>
    </lineage>
</organism>
<accession>A0A098EE57</accession>
<gene>
    <name evidence="2" type="ORF">MSIBF_A520004</name>
</gene>
<dbReference type="EMBL" id="CCXY01000416">
    <property type="protein sequence ID" value="CEG13806.1"/>
    <property type="molecule type" value="Genomic_DNA"/>
</dbReference>
<dbReference type="PANTHER" id="PTHR10491:SF4">
    <property type="entry name" value="METHIONINE ADENOSYLTRANSFERASE 2 SUBUNIT BETA"/>
    <property type="match status" value="1"/>
</dbReference>
<evidence type="ECO:0000313" key="2">
    <source>
        <dbReference type="EMBL" id="CEG13806.1"/>
    </source>
</evidence>
<dbReference type="SUPFAM" id="SSF51735">
    <property type="entry name" value="NAD(P)-binding Rossmann-fold domains"/>
    <property type="match status" value="1"/>
</dbReference>